<keyword evidence="2" id="KW-1185">Reference proteome</keyword>
<name>A0A8H8RIG8_9HELO</name>
<evidence type="ECO:0000313" key="2">
    <source>
        <dbReference type="Proteomes" id="UP000462212"/>
    </source>
</evidence>
<reference evidence="1 2" key="1">
    <citation type="submission" date="2018-05" db="EMBL/GenBank/DDBJ databases">
        <title>Genome sequencing and assembly of the regulated plant pathogen Lachnellula willkommii and related sister species for the development of diagnostic species identification markers.</title>
        <authorList>
            <person name="Giroux E."/>
            <person name="Bilodeau G."/>
        </authorList>
    </citation>
    <scope>NUCLEOTIDE SEQUENCE [LARGE SCALE GENOMIC DNA]</scope>
    <source>
        <strain evidence="1 2">CBS 197.66</strain>
    </source>
</reference>
<protein>
    <submittedName>
        <fullName evidence="1">Uncharacterized protein</fullName>
    </submittedName>
</protein>
<comment type="caution">
    <text evidence="1">The sequence shown here is derived from an EMBL/GenBank/DDBJ whole genome shotgun (WGS) entry which is preliminary data.</text>
</comment>
<sequence>MASKPTVAIVPGAYHTPVHFDAFISFLNAGGYPTVSKQLPSVDAATPTILPAREILTSLLTKSLRPSWMLAKTLSSLHTHMVVVQQAERIAAGKKGGIIGLIWATAFITPTNTSLRTLVGGKFKPWVEIDVFYNDVPDAIANVAIGEVKKMSLTALSTGTPAPGWANPRYQGRLAYFRTALDN</sequence>
<proteinExistence type="predicted"/>
<dbReference type="AlphaFoldDB" id="A0A8H8RIG8"/>
<organism evidence="1 2">
    <name type="scientific">Lachnellula subtilissima</name>
    <dbReference type="NCBI Taxonomy" id="602034"/>
    <lineage>
        <taxon>Eukaryota</taxon>
        <taxon>Fungi</taxon>
        <taxon>Dikarya</taxon>
        <taxon>Ascomycota</taxon>
        <taxon>Pezizomycotina</taxon>
        <taxon>Leotiomycetes</taxon>
        <taxon>Helotiales</taxon>
        <taxon>Lachnaceae</taxon>
        <taxon>Lachnellula</taxon>
    </lineage>
</organism>
<dbReference type="InterPro" id="IPR052897">
    <property type="entry name" value="Sec-Metab_Biosynth_Hydrolase"/>
</dbReference>
<dbReference type="PANTHER" id="PTHR37017">
    <property type="entry name" value="AB HYDROLASE-1 DOMAIN-CONTAINING PROTEIN-RELATED"/>
    <property type="match status" value="1"/>
</dbReference>
<dbReference type="OrthoDB" id="408373at2759"/>
<dbReference type="Proteomes" id="UP000462212">
    <property type="component" value="Unassembled WGS sequence"/>
</dbReference>
<gene>
    <name evidence="1" type="ORF">LSUB1_G006535</name>
</gene>
<dbReference type="EMBL" id="QGMJ01000583">
    <property type="protein sequence ID" value="TVY34932.1"/>
    <property type="molecule type" value="Genomic_DNA"/>
</dbReference>
<dbReference type="PANTHER" id="PTHR37017:SF8">
    <property type="entry name" value="AB HYDROLASE-1 DOMAIN-CONTAINING PROTEIN"/>
    <property type="match status" value="1"/>
</dbReference>
<accession>A0A8H8RIG8</accession>
<evidence type="ECO:0000313" key="1">
    <source>
        <dbReference type="EMBL" id="TVY34932.1"/>
    </source>
</evidence>